<organism evidence="1 2">
    <name type="scientific">Portibacter lacus</name>
    <dbReference type="NCBI Taxonomy" id="1099794"/>
    <lineage>
        <taxon>Bacteria</taxon>
        <taxon>Pseudomonadati</taxon>
        <taxon>Bacteroidota</taxon>
        <taxon>Saprospiria</taxon>
        <taxon>Saprospirales</taxon>
        <taxon>Haliscomenobacteraceae</taxon>
        <taxon>Portibacter</taxon>
    </lineage>
</organism>
<name>A0AA37SJS3_9BACT</name>
<keyword evidence="2" id="KW-1185">Reference proteome</keyword>
<proteinExistence type="predicted"/>
<sequence length="403" mass="46291">MLKKGLLQICFLLFSIVVIGQVKFEPGYYIKESGEKIEGYILNIDWKNNPTSFNFKETAEGDDVEISIEDALEYGVDGFSAYQRHVVKVDQSLNNRTGLSSERNPNYKEETLFLKILVDSNIGLLKYESNQYVRFFYREGKNVPVQLIYKKYYKTSDRIAENVDFQQQIKNLAGQTFMSASKVNSLKYTEKSLVQVFKDINVGQGAEYTSYSSERVHLIPIYSFVVGSRYLNNEIKNSSSNFKGTAAASLSYLLGGEVKIVLPFRKDTWSVYMGLYYHNLSGMRDIDFVSQKIPQSQGILDIKYNTLELNLGFRQRFFANSKPKYYFFGAGSLNIAMQRKFEILDYIDLEPNTSLNYNVGIGCNIVPSFTIEISYATPRNYLNSYTFWDTEQQGVGLLLKYQL</sequence>
<dbReference type="EMBL" id="BSOH01000001">
    <property type="protein sequence ID" value="GLR15811.1"/>
    <property type="molecule type" value="Genomic_DNA"/>
</dbReference>
<protein>
    <recommendedName>
        <fullName evidence="3">Outer membrane protein beta-barrel domain-containing protein</fullName>
    </recommendedName>
</protein>
<dbReference type="Proteomes" id="UP001156666">
    <property type="component" value="Unassembled WGS sequence"/>
</dbReference>
<evidence type="ECO:0000313" key="1">
    <source>
        <dbReference type="EMBL" id="GLR15811.1"/>
    </source>
</evidence>
<comment type="caution">
    <text evidence="1">The sequence shown here is derived from an EMBL/GenBank/DDBJ whole genome shotgun (WGS) entry which is preliminary data.</text>
</comment>
<accession>A0AA37SJS3</accession>
<dbReference type="RefSeq" id="WP_235294611.1">
    <property type="nucleotide sequence ID" value="NZ_BSOH01000001.1"/>
</dbReference>
<evidence type="ECO:0000313" key="2">
    <source>
        <dbReference type="Proteomes" id="UP001156666"/>
    </source>
</evidence>
<reference evidence="1" key="2">
    <citation type="submission" date="2023-01" db="EMBL/GenBank/DDBJ databases">
        <title>Draft genome sequence of Portibacter lacus strain NBRC 108769.</title>
        <authorList>
            <person name="Sun Q."/>
            <person name="Mori K."/>
        </authorList>
    </citation>
    <scope>NUCLEOTIDE SEQUENCE</scope>
    <source>
        <strain evidence="1">NBRC 108769</strain>
    </source>
</reference>
<evidence type="ECO:0008006" key="3">
    <source>
        <dbReference type="Google" id="ProtNLM"/>
    </source>
</evidence>
<reference evidence="1" key="1">
    <citation type="journal article" date="2014" name="Int. J. Syst. Evol. Microbiol.">
        <title>Complete genome sequence of Corynebacterium casei LMG S-19264T (=DSM 44701T), isolated from a smear-ripened cheese.</title>
        <authorList>
            <consortium name="US DOE Joint Genome Institute (JGI-PGF)"/>
            <person name="Walter F."/>
            <person name="Albersmeier A."/>
            <person name="Kalinowski J."/>
            <person name="Ruckert C."/>
        </authorList>
    </citation>
    <scope>NUCLEOTIDE SEQUENCE</scope>
    <source>
        <strain evidence="1">NBRC 108769</strain>
    </source>
</reference>
<gene>
    <name evidence="1" type="ORF">GCM10007940_04260</name>
</gene>
<dbReference type="AlphaFoldDB" id="A0AA37SJS3"/>